<reference evidence="1 2" key="1">
    <citation type="submission" date="2024-09" db="EMBL/GenBank/DDBJ databases">
        <title>Genome sequencing and assembly of Phytophthora oleae, isolate VK10A, causative agent of rot of olive drupes.</title>
        <authorList>
            <person name="Conti Taguali S."/>
            <person name="Riolo M."/>
            <person name="La Spada F."/>
            <person name="Cacciola S.O."/>
            <person name="Dionisio G."/>
        </authorList>
    </citation>
    <scope>NUCLEOTIDE SEQUENCE [LARGE SCALE GENOMIC DNA]</scope>
    <source>
        <strain evidence="1 2">VK10A</strain>
    </source>
</reference>
<dbReference type="AlphaFoldDB" id="A0ABD3EVJ2"/>
<gene>
    <name evidence="1" type="ORF">V7S43_017923</name>
</gene>
<dbReference type="PANTHER" id="PTHR37066">
    <property type="entry name" value="HELICASE-ASSOCIATED"/>
    <property type="match status" value="1"/>
</dbReference>
<organism evidence="1 2">
    <name type="scientific">Phytophthora oleae</name>
    <dbReference type="NCBI Taxonomy" id="2107226"/>
    <lineage>
        <taxon>Eukaryota</taxon>
        <taxon>Sar</taxon>
        <taxon>Stramenopiles</taxon>
        <taxon>Oomycota</taxon>
        <taxon>Peronosporomycetes</taxon>
        <taxon>Peronosporales</taxon>
        <taxon>Peronosporaceae</taxon>
        <taxon>Phytophthora</taxon>
    </lineage>
</organism>
<protein>
    <submittedName>
        <fullName evidence="1">Uncharacterized protein</fullName>
    </submittedName>
</protein>
<dbReference type="EMBL" id="JBIMZQ010000068">
    <property type="protein sequence ID" value="KAL3657129.1"/>
    <property type="molecule type" value="Genomic_DNA"/>
</dbReference>
<accession>A0ABD3EVJ2</accession>
<keyword evidence="2" id="KW-1185">Reference proteome</keyword>
<sequence>MCIVDFALKMEMMSGLRSCGFHLGSRVDDIRSKGQFKAQIEKDEDKLARIKFCFNIAEREWDTRVLPPLRIYWQEFGNCDIPNKFEVPDCPPWQQDCVWA</sequence>
<comment type="caution">
    <text evidence="1">The sequence shown here is derived from an EMBL/GenBank/DDBJ whole genome shotgun (WGS) entry which is preliminary data.</text>
</comment>
<evidence type="ECO:0000313" key="1">
    <source>
        <dbReference type="EMBL" id="KAL3657129.1"/>
    </source>
</evidence>
<name>A0ABD3EVJ2_9STRA</name>
<dbReference type="PANTHER" id="PTHR37066:SF1">
    <property type="entry name" value="LNS2_PITP DOMAIN-CONTAINING PROTEIN"/>
    <property type="match status" value="1"/>
</dbReference>
<proteinExistence type="predicted"/>
<dbReference type="Proteomes" id="UP001632037">
    <property type="component" value="Unassembled WGS sequence"/>
</dbReference>
<evidence type="ECO:0000313" key="2">
    <source>
        <dbReference type="Proteomes" id="UP001632037"/>
    </source>
</evidence>